<evidence type="ECO:0000256" key="7">
    <source>
        <dbReference type="PROSITE-ProRule" id="PRU01373"/>
    </source>
</evidence>
<sequence>MDITVSAKPGTHRGKLEIGALRFACALGRSGLTDEKQEGDGATPIGIWPLREVFYRADRLDAPKTDLPITPIHPENGWCDAPDDPAYNKPVKLPYPASAEKLWREDGLYDVVVVLGYNDDPPVPGKGSAIFFHLASEEEDGGYGPTEGCVAVSRADMLKLLQLCGPDSQMRIGI</sequence>
<organism evidence="9 10">
    <name type="scientific">Tepidicaulis marinus</name>
    <dbReference type="NCBI Taxonomy" id="1333998"/>
    <lineage>
        <taxon>Bacteria</taxon>
        <taxon>Pseudomonadati</taxon>
        <taxon>Pseudomonadota</taxon>
        <taxon>Alphaproteobacteria</taxon>
        <taxon>Hyphomicrobiales</taxon>
        <taxon>Parvibaculaceae</taxon>
        <taxon>Tepidicaulis</taxon>
    </lineage>
</organism>
<dbReference type="InterPro" id="IPR038063">
    <property type="entry name" value="Transpep_catalytic_dom"/>
</dbReference>
<dbReference type="eggNOG" id="COG3786">
    <property type="taxonomic scope" value="Bacteria"/>
</dbReference>
<dbReference type="Proteomes" id="UP000028702">
    <property type="component" value="Unassembled WGS sequence"/>
</dbReference>
<dbReference type="CDD" id="cd16913">
    <property type="entry name" value="YkuD_like"/>
    <property type="match status" value="1"/>
</dbReference>
<dbReference type="GO" id="GO:0071555">
    <property type="term" value="P:cell wall organization"/>
    <property type="evidence" value="ECO:0007669"/>
    <property type="project" value="UniProtKB-UniRule"/>
</dbReference>
<feature type="active site" description="Proton donor/acceptor" evidence="7">
    <location>
        <position position="133"/>
    </location>
</feature>
<dbReference type="STRING" id="1333998.M2A_0186"/>
<dbReference type="GO" id="GO:0009252">
    <property type="term" value="P:peptidoglycan biosynthetic process"/>
    <property type="evidence" value="ECO:0007669"/>
    <property type="project" value="UniProtKB-UniPathway"/>
</dbReference>
<evidence type="ECO:0000313" key="9">
    <source>
        <dbReference type="EMBL" id="GAK43687.1"/>
    </source>
</evidence>
<dbReference type="RefSeq" id="WP_045441795.1">
    <property type="nucleotide sequence ID" value="NZ_BBIO01000001.1"/>
</dbReference>
<feature type="domain" description="L,D-TPase catalytic" evidence="8">
    <location>
        <begin position="1"/>
        <end position="174"/>
    </location>
</feature>
<dbReference type="GO" id="GO:0016740">
    <property type="term" value="F:transferase activity"/>
    <property type="evidence" value="ECO:0007669"/>
    <property type="project" value="UniProtKB-KW"/>
</dbReference>
<evidence type="ECO:0000259" key="8">
    <source>
        <dbReference type="PROSITE" id="PS52029"/>
    </source>
</evidence>
<evidence type="ECO:0000256" key="2">
    <source>
        <dbReference type="ARBA" id="ARBA00005992"/>
    </source>
</evidence>
<dbReference type="PANTHER" id="PTHR38589:SF1">
    <property type="entry name" value="BLR0621 PROTEIN"/>
    <property type="match status" value="1"/>
</dbReference>
<dbReference type="PANTHER" id="PTHR38589">
    <property type="entry name" value="BLR0621 PROTEIN"/>
    <property type="match status" value="1"/>
</dbReference>
<protein>
    <submittedName>
        <fullName evidence="9">Conserved protein</fullName>
    </submittedName>
</protein>
<dbReference type="PROSITE" id="PS52029">
    <property type="entry name" value="LD_TPASE"/>
    <property type="match status" value="1"/>
</dbReference>
<dbReference type="AlphaFoldDB" id="A0A081B6L9"/>
<evidence type="ECO:0000256" key="4">
    <source>
        <dbReference type="ARBA" id="ARBA00022960"/>
    </source>
</evidence>
<accession>A0A081B6L9</accession>
<dbReference type="SUPFAM" id="SSF141523">
    <property type="entry name" value="L,D-transpeptidase catalytic domain-like"/>
    <property type="match status" value="1"/>
</dbReference>
<dbReference type="Pfam" id="PF03734">
    <property type="entry name" value="YkuD"/>
    <property type="match status" value="1"/>
</dbReference>
<comment type="similarity">
    <text evidence="2">Belongs to the YkuD family.</text>
</comment>
<keyword evidence="10" id="KW-1185">Reference proteome</keyword>
<dbReference type="GO" id="GO:0008360">
    <property type="term" value="P:regulation of cell shape"/>
    <property type="evidence" value="ECO:0007669"/>
    <property type="project" value="UniProtKB-UniRule"/>
</dbReference>
<feature type="active site" description="Nucleophile" evidence="7">
    <location>
        <position position="149"/>
    </location>
</feature>
<evidence type="ECO:0000256" key="1">
    <source>
        <dbReference type="ARBA" id="ARBA00004752"/>
    </source>
</evidence>
<evidence type="ECO:0000313" key="10">
    <source>
        <dbReference type="Proteomes" id="UP000028702"/>
    </source>
</evidence>
<comment type="pathway">
    <text evidence="1 7">Cell wall biogenesis; peptidoglycan biosynthesis.</text>
</comment>
<keyword evidence="4 7" id="KW-0133">Cell shape</keyword>
<dbReference type="InterPro" id="IPR005490">
    <property type="entry name" value="LD_TPept_cat_dom"/>
</dbReference>
<keyword evidence="6 7" id="KW-0961">Cell wall biogenesis/degradation</keyword>
<dbReference type="GO" id="GO:0004180">
    <property type="term" value="F:carboxypeptidase activity"/>
    <property type="evidence" value="ECO:0007669"/>
    <property type="project" value="UniProtKB-ARBA"/>
</dbReference>
<comment type="caution">
    <text evidence="9">The sequence shown here is derived from an EMBL/GenBank/DDBJ whole genome shotgun (WGS) entry which is preliminary data.</text>
</comment>
<evidence type="ECO:0000256" key="5">
    <source>
        <dbReference type="ARBA" id="ARBA00022984"/>
    </source>
</evidence>
<dbReference type="UniPathway" id="UPA00219"/>
<name>A0A081B6L9_9HYPH</name>
<keyword evidence="5 7" id="KW-0573">Peptidoglycan synthesis</keyword>
<keyword evidence="3" id="KW-0808">Transferase</keyword>
<dbReference type="EMBL" id="BBIO01000001">
    <property type="protein sequence ID" value="GAK43687.1"/>
    <property type="molecule type" value="Genomic_DNA"/>
</dbReference>
<reference evidence="9 10" key="1">
    <citation type="submission" date="2014-07" db="EMBL/GenBank/DDBJ databases">
        <title>Tepidicaulis marinum gen. nov., sp. nov., a novel marine bacterium denitrifying nitrate to nitrous oxide strictly under microaerobic conditions.</title>
        <authorList>
            <person name="Takeuchi M."/>
            <person name="Yamagishi T."/>
            <person name="Kamagata Y."/>
            <person name="Oshima K."/>
            <person name="Hattori M."/>
            <person name="Katayama T."/>
            <person name="Hanada S."/>
            <person name="Tamaki H."/>
            <person name="Marumo K."/>
            <person name="Maeda H."/>
            <person name="Nedachi M."/>
            <person name="Iwasaki W."/>
            <person name="Suwa Y."/>
            <person name="Sakata S."/>
        </authorList>
    </citation>
    <scope>NUCLEOTIDE SEQUENCE [LARGE SCALE GENOMIC DNA]</scope>
    <source>
        <strain evidence="9 10">MA2</strain>
    </source>
</reference>
<evidence type="ECO:0000256" key="3">
    <source>
        <dbReference type="ARBA" id="ARBA00022679"/>
    </source>
</evidence>
<gene>
    <name evidence="9" type="ORF">M2A_0186</name>
</gene>
<proteinExistence type="inferred from homology"/>
<evidence type="ECO:0000256" key="6">
    <source>
        <dbReference type="ARBA" id="ARBA00023316"/>
    </source>
</evidence>